<protein>
    <submittedName>
        <fullName evidence="1">Uncharacterized protein</fullName>
    </submittedName>
</protein>
<sequence>MAGKTTRLPGQHIYRPAIAGKTVEHGSNPPSFRLRAFRVDICDHMILDAITTFDCSERINGTGTHTPLQATPRHPSKKRQKGLRETGTRSWAGDDDDDDRVDAAAFGVLSFGGRRPALWCSLLTEK</sequence>
<dbReference type="EMBL" id="CM023484">
    <property type="protein sequence ID" value="KAH6932948.1"/>
    <property type="molecule type" value="Genomic_DNA"/>
</dbReference>
<keyword evidence="2" id="KW-1185">Reference proteome</keyword>
<name>A0ACB7SDZ3_HYAAI</name>
<accession>A0ACB7SDZ3</accession>
<dbReference type="Proteomes" id="UP000821845">
    <property type="component" value="Chromosome 4"/>
</dbReference>
<comment type="caution">
    <text evidence="1">The sequence shown here is derived from an EMBL/GenBank/DDBJ whole genome shotgun (WGS) entry which is preliminary data.</text>
</comment>
<gene>
    <name evidence="1" type="ORF">HPB50_010714</name>
</gene>
<reference evidence="1" key="1">
    <citation type="submission" date="2020-05" db="EMBL/GenBank/DDBJ databases">
        <title>Large-scale comparative analyses of tick genomes elucidate their genetic diversity and vector capacities.</title>
        <authorList>
            <person name="Jia N."/>
            <person name="Wang J."/>
            <person name="Shi W."/>
            <person name="Du L."/>
            <person name="Sun Y."/>
            <person name="Zhan W."/>
            <person name="Jiang J."/>
            <person name="Wang Q."/>
            <person name="Zhang B."/>
            <person name="Ji P."/>
            <person name="Sakyi L.B."/>
            <person name="Cui X."/>
            <person name="Yuan T."/>
            <person name="Jiang B."/>
            <person name="Yang W."/>
            <person name="Lam T.T.-Y."/>
            <person name="Chang Q."/>
            <person name="Ding S."/>
            <person name="Wang X."/>
            <person name="Zhu J."/>
            <person name="Ruan X."/>
            <person name="Zhao L."/>
            <person name="Wei J."/>
            <person name="Que T."/>
            <person name="Du C."/>
            <person name="Cheng J."/>
            <person name="Dai P."/>
            <person name="Han X."/>
            <person name="Huang E."/>
            <person name="Gao Y."/>
            <person name="Liu J."/>
            <person name="Shao H."/>
            <person name="Ye R."/>
            <person name="Li L."/>
            <person name="Wei W."/>
            <person name="Wang X."/>
            <person name="Wang C."/>
            <person name="Yang T."/>
            <person name="Huo Q."/>
            <person name="Li W."/>
            <person name="Guo W."/>
            <person name="Chen H."/>
            <person name="Zhou L."/>
            <person name="Ni X."/>
            <person name="Tian J."/>
            <person name="Zhou Y."/>
            <person name="Sheng Y."/>
            <person name="Liu T."/>
            <person name="Pan Y."/>
            <person name="Xia L."/>
            <person name="Li J."/>
            <person name="Zhao F."/>
            <person name="Cao W."/>
        </authorList>
    </citation>
    <scope>NUCLEOTIDE SEQUENCE</scope>
    <source>
        <strain evidence="1">Hyas-2018</strain>
    </source>
</reference>
<evidence type="ECO:0000313" key="1">
    <source>
        <dbReference type="EMBL" id="KAH6932948.1"/>
    </source>
</evidence>
<proteinExistence type="predicted"/>
<organism evidence="1 2">
    <name type="scientific">Hyalomma asiaticum</name>
    <name type="common">Tick</name>
    <dbReference type="NCBI Taxonomy" id="266040"/>
    <lineage>
        <taxon>Eukaryota</taxon>
        <taxon>Metazoa</taxon>
        <taxon>Ecdysozoa</taxon>
        <taxon>Arthropoda</taxon>
        <taxon>Chelicerata</taxon>
        <taxon>Arachnida</taxon>
        <taxon>Acari</taxon>
        <taxon>Parasitiformes</taxon>
        <taxon>Ixodida</taxon>
        <taxon>Ixodoidea</taxon>
        <taxon>Ixodidae</taxon>
        <taxon>Hyalomminae</taxon>
        <taxon>Hyalomma</taxon>
    </lineage>
</organism>
<evidence type="ECO:0000313" key="2">
    <source>
        <dbReference type="Proteomes" id="UP000821845"/>
    </source>
</evidence>